<feature type="transmembrane region" description="Helical" evidence="1">
    <location>
        <begin position="174"/>
        <end position="199"/>
    </location>
</feature>
<dbReference type="AlphaFoldDB" id="A0A699I773"/>
<keyword evidence="1" id="KW-0812">Transmembrane</keyword>
<comment type="caution">
    <text evidence="3">The sequence shown here is derived from an EMBL/GenBank/DDBJ whole genome shotgun (WGS) entry which is preliminary data.</text>
</comment>
<feature type="non-terminal residue" evidence="3">
    <location>
        <position position="1"/>
    </location>
</feature>
<keyword evidence="1" id="KW-1133">Transmembrane helix</keyword>
<proteinExistence type="predicted"/>
<feature type="transmembrane region" description="Helical" evidence="1">
    <location>
        <begin position="272"/>
        <end position="291"/>
    </location>
</feature>
<accession>A0A699I773</accession>
<evidence type="ECO:0000313" key="3">
    <source>
        <dbReference type="EMBL" id="GEZ30696.1"/>
    </source>
</evidence>
<organism evidence="3">
    <name type="scientific">Tanacetum cinerariifolium</name>
    <name type="common">Dalmatian daisy</name>
    <name type="synonym">Chrysanthemum cinerariifolium</name>
    <dbReference type="NCBI Taxonomy" id="118510"/>
    <lineage>
        <taxon>Eukaryota</taxon>
        <taxon>Viridiplantae</taxon>
        <taxon>Streptophyta</taxon>
        <taxon>Embryophyta</taxon>
        <taxon>Tracheophyta</taxon>
        <taxon>Spermatophyta</taxon>
        <taxon>Magnoliopsida</taxon>
        <taxon>eudicotyledons</taxon>
        <taxon>Gunneridae</taxon>
        <taxon>Pentapetalae</taxon>
        <taxon>asterids</taxon>
        <taxon>campanulids</taxon>
        <taxon>Asterales</taxon>
        <taxon>Asteraceae</taxon>
        <taxon>Asteroideae</taxon>
        <taxon>Anthemideae</taxon>
        <taxon>Anthemidinae</taxon>
        <taxon>Tanacetum</taxon>
    </lineage>
</organism>
<evidence type="ECO:0000259" key="2">
    <source>
        <dbReference type="Pfam" id="PF07727"/>
    </source>
</evidence>
<dbReference type="CDD" id="cd09272">
    <property type="entry name" value="RNase_HI_RT_Ty1"/>
    <property type="match status" value="1"/>
</dbReference>
<dbReference type="EMBL" id="BKCJ010263500">
    <property type="protein sequence ID" value="GEZ30696.1"/>
    <property type="molecule type" value="Genomic_DNA"/>
</dbReference>
<gene>
    <name evidence="3" type="ORF">Tci_502669</name>
</gene>
<sequence>YDDLYPVTQQPPVQTPVVLLSFSSTTWHRRLGHPEEDVLRRLESISRAWPIHQLDVKNAFLHGHLSETVYIHHPPGFANPVHPDYVYHLQRLLYGLKQAPGAWFRRFASYATRFGFQHSKTDSSLLIFHRETDIAYLLLYVDDIILTSFLYGLRHACFYRNLNMLRKFLRELTCSIAILVGLRLILNLSWVLMVILFLIPPCIVAWHVLFSILLSHDHIFLMLFNGFVSICKILVSLVLKRIIWYVRGTLDHGLQLHVSTTTQLTPYTDADWAGCPLLGIVFSLGIIYYHGLLNEKLLYHVLVQRLNIRVLLILSLKLHGFVIFLLELHAPLHTATLVYSDNVCAVYLSTNLVQHQRTKHFEIDIHFVRDYVAFGQVCILHIPSRFQYADIITKGLPSALFIEFRSSLNVLRPLIPTAGKY</sequence>
<feature type="transmembrane region" description="Helical" evidence="1">
    <location>
        <begin position="219"/>
        <end position="239"/>
    </location>
</feature>
<reference evidence="3" key="1">
    <citation type="journal article" date="2019" name="Sci. Rep.">
        <title>Draft genome of Tanacetum cinerariifolium, the natural source of mosquito coil.</title>
        <authorList>
            <person name="Yamashiro T."/>
            <person name="Shiraishi A."/>
            <person name="Satake H."/>
            <person name="Nakayama K."/>
        </authorList>
    </citation>
    <scope>NUCLEOTIDE SEQUENCE</scope>
</reference>
<evidence type="ECO:0000256" key="1">
    <source>
        <dbReference type="SAM" id="Phobius"/>
    </source>
</evidence>
<dbReference type="SUPFAM" id="SSF56672">
    <property type="entry name" value="DNA/RNA polymerases"/>
    <property type="match status" value="1"/>
</dbReference>
<dbReference type="InterPro" id="IPR013103">
    <property type="entry name" value="RVT_2"/>
</dbReference>
<feature type="transmembrane region" description="Helical" evidence="1">
    <location>
        <begin position="306"/>
        <end position="326"/>
    </location>
</feature>
<dbReference type="PANTHER" id="PTHR11439">
    <property type="entry name" value="GAG-POL-RELATED RETROTRANSPOSON"/>
    <property type="match status" value="1"/>
</dbReference>
<dbReference type="InterPro" id="IPR043502">
    <property type="entry name" value="DNA/RNA_pol_sf"/>
</dbReference>
<feature type="domain" description="Reverse transcriptase Ty1/copia-type" evidence="2">
    <location>
        <begin position="44"/>
        <end position="148"/>
    </location>
</feature>
<dbReference type="PANTHER" id="PTHR11439:SF524">
    <property type="entry name" value="RNA-DIRECTED DNA POLYMERASE, PROTEIN KINASE RLK-PELLE-DLSV FAMILY"/>
    <property type="match status" value="1"/>
</dbReference>
<dbReference type="Pfam" id="PF07727">
    <property type="entry name" value="RVT_2"/>
    <property type="match status" value="1"/>
</dbReference>
<protein>
    <recommendedName>
        <fullName evidence="2">Reverse transcriptase Ty1/copia-type domain-containing protein</fullName>
    </recommendedName>
</protein>
<keyword evidence="1" id="KW-0472">Membrane</keyword>
<name>A0A699I773_TANCI</name>